<sequence length="224" mass="25973">YKYSKRKTWKDWHNEVEKTTENTVKCKLCSTNLSYHNSTTTMHSHFKAKHPSELQQRAGRDPVSQVRELAVGQPEEVWNAVAHPELLHRHRDLAWLAAHGVLSVQGVLHARRLARTAKCPWPRCEEEESVRHCLWDCPVARTLWAQCGPLIQLLLGAGRTLQCQTVLYGVGRGMDTRKWRCLWLAINCFKQAIWSARTVCCPVQRSSFLRILLVILNSFVWFYQ</sequence>
<evidence type="ECO:0000256" key="3">
    <source>
        <dbReference type="ARBA" id="ARBA00022833"/>
    </source>
</evidence>
<dbReference type="GO" id="GO:0003677">
    <property type="term" value="F:DNA binding"/>
    <property type="evidence" value="ECO:0007669"/>
    <property type="project" value="InterPro"/>
</dbReference>
<dbReference type="SUPFAM" id="SSF57667">
    <property type="entry name" value="beta-beta-alpha zinc fingers"/>
    <property type="match status" value="1"/>
</dbReference>
<evidence type="ECO:0000313" key="7">
    <source>
        <dbReference type="EMBL" id="KAJ8260470.1"/>
    </source>
</evidence>
<keyword evidence="8" id="KW-1185">Reference proteome</keyword>
<dbReference type="OrthoDB" id="416119at2759"/>
<dbReference type="Proteomes" id="UP001152803">
    <property type="component" value="Unassembled WGS sequence"/>
</dbReference>
<gene>
    <name evidence="7" type="ORF">COCON_G00161930</name>
</gene>
<reference evidence="7" key="1">
    <citation type="journal article" date="2023" name="Science">
        <title>Genome structures resolve the early diversification of teleost fishes.</title>
        <authorList>
            <person name="Parey E."/>
            <person name="Louis A."/>
            <person name="Montfort J."/>
            <person name="Bouchez O."/>
            <person name="Roques C."/>
            <person name="Iampietro C."/>
            <person name="Lluch J."/>
            <person name="Castinel A."/>
            <person name="Donnadieu C."/>
            <person name="Desvignes T."/>
            <person name="Floi Bucao C."/>
            <person name="Jouanno E."/>
            <person name="Wen M."/>
            <person name="Mejri S."/>
            <person name="Dirks R."/>
            <person name="Jansen H."/>
            <person name="Henkel C."/>
            <person name="Chen W.J."/>
            <person name="Zahm M."/>
            <person name="Cabau C."/>
            <person name="Klopp C."/>
            <person name="Thompson A.W."/>
            <person name="Robinson-Rechavi M."/>
            <person name="Braasch I."/>
            <person name="Lecointre G."/>
            <person name="Bobe J."/>
            <person name="Postlethwait J.H."/>
            <person name="Berthelot C."/>
            <person name="Roest Crollius H."/>
            <person name="Guiguen Y."/>
        </authorList>
    </citation>
    <scope>NUCLEOTIDE SEQUENCE</scope>
    <source>
        <strain evidence="7">Concon-B</strain>
    </source>
</reference>
<dbReference type="AlphaFoldDB" id="A0A9Q1D695"/>
<dbReference type="Pfam" id="PF13966">
    <property type="entry name" value="zf-RVT"/>
    <property type="match status" value="1"/>
</dbReference>
<keyword evidence="2" id="KW-0863">Zinc-finger</keyword>
<feature type="domain" description="BED-type" evidence="5">
    <location>
        <begin position="19"/>
        <end position="51"/>
    </location>
</feature>
<feature type="domain" description="Reverse transcriptase zinc-binding" evidence="6">
    <location>
        <begin position="76"/>
        <end position="144"/>
    </location>
</feature>
<keyword evidence="1" id="KW-0479">Metal-binding</keyword>
<evidence type="ECO:0000256" key="4">
    <source>
        <dbReference type="SAM" id="Phobius"/>
    </source>
</evidence>
<dbReference type="InterPro" id="IPR003656">
    <property type="entry name" value="Znf_BED"/>
</dbReference>
<name>A0A9Q1D695_CONCO</name>
<feature type="non-terminal residue" evidence="7">
    <location>
        <position position="1"/>
    </location>
</feature>
<keyword evidence="4" id="KW-1133">Transmembrane helix</keyword>
<evidence type="ECO:0000259" key="6">
    <source>
        <dbReference type="Pfam" id="PF13966"/>
    </source>
</evidence>
<evidence type="ECO:0000259" key="5">
    <source>
        <dbReference type="Pfam" id="PF02892"/>
    </source>
</evidence>
<dbReference type="InterPro" id="IPR036236">
    <property type="entry name" value="Znf_C2H2_sf"/>
</dbReference>
<keyword evidence="4" id="KW-0472">Membrane</keyword>
<keyword evidence="4" id="KW-0812">Transmembrane</keyword>
<dbReference type="EMBL" id="JAFJMO010000012">
    <property type="protein sequence ID" value="KAJ8260470.1"/>
    <property type="molecule type" value="Genomic_DNA"/>
</dbReference>
<evidence type="ECO:0000256" key="1">
    <source>
        <dbReference type="ARBA" id="ARBA00022723"/>
    </source>
</evidence>
<evidence type="ECO:0000313" key="8">
    <source>
        <dbReference type="Proteomes" id="UP001152803"/>
    </source>
</evidence>
<evidence type="ECO:0008006" key="9">
    <source>
        <dbReference type="Google" id="ProtNLM"/>
    </source>
</evidence>
<comment type="caution">
    <text evidence="7">The sequence shown here is derived from an EMBL/GenBank/DDBJ whole genome shotgun (WGS) entry which is preliminary data.</text>
</comment>
<keyword evidence="3" id="KW-0862">Zinc</keyword>
<dbReference type="GO" id="GO:0008270">
    <property type="term" value="F:zinc ion binding"/>
    <property type="evidence" value="ECO:0007669"/>
    <property type="project" value="UniProtKB-KW"/>
</dbReference>
<dbReference type="InterPro" id="IPR026960">
    <property type="entry name" value="RVT-Znf"/>
</dbReference>
<evidence type="ECO:0000256" key="2">
    <source>
        <dbReference type="ARBA" id="ARBA00022771"/>
    </source>
</evidence>
<feature type="transmembrane region" description="Helical" evidence="4">
    <location>
        <begin position="207"/>
        <end position="223"/>
    </location>
</feature>
<organism evidence="7 8">
    <name type="scientific">Conger conger</name>
    <name type="common">Conger eel</name>
    <name type="synonym">Muraena conger</name>
    <dbReference type="NCBI Taxonomy" id="82655"/>
    <lineage>
        <taxon>Eukaryota</taxon>
        <taxon>Metazoa</taxon>
        <taxon>Chordata</taxon>
        <taxon>Craniata</taxon>
        <taxon>Vertebrata</taxon>
        <taxon>Euteleostomi</taxon>
        <taxon>Actinopterygii</taxon>
        <taxon>Neopterygii</taxon>
        <taxon>Teleostei</taxon>
        <taxon>Anguilliformes</taxon>
        <taxon>Congridae</taxon>
        <taxon>Conger</taxon>
    </lineage>
</organism>
<proteinExistence type="predicted"/>
<protein>
    <recommendedName>
        <fullName evidence="9">BED-type domain-containing protein</fullName>
    </recommendedName>
</protein>
<dbReference type="Pfam" id="PF02892">
    <property type="entry name" value="zf-BED"/>
    <property type="match status" value="1"/>
</dbReference>
<accession>A0A9Q1D695</accession>